<reference evidence="1 2" key="1">
    <citation type="journal article" date="2015" name="Proc. Natl. Acad. Sci. U.S.A.">
        <title>The resurrection genome of Boea hygrometrica: A blueprint for survival of dehydration.</title>
        <authorList>
            <person name="Xiao L."/>
            <person name="Yang G."/>
            <person name="Zhang L."/>
            <person name="Yang X."/>
            <person name="Zhao S."/>
            <person name="Ji Z."/>
            <person name="Zhou Q."/>
            <person name="Hu M."/>
            <person name="Wang Y."/>
            <person name="Chen M."/>
            <person name="Xu Y."/>
            <person name="Jin H."/>
            <person name="Xiao X."/>
            <person name="Hu G."/>
            <person name="Bao F."/>
            <person name="Hu Y."/>
            <person name="Wan P."/>
            <person name="Li L."/>
            <person name="Deng X."/>
            <person name="Kuang T."/>
            <person name="Xiang C."/>
            <person name="Zhu J.K."/>
            <person name="Oliver M.J."/>
            <person name="He Y."/>
        </authorList>
    </citation>
    <scope>NUCLEOTIDE SEQUENCE [LARGE SCALE GENOMIC DNA]</scope>
    <source>
        <strain evidence="2">cv. XS01</strain>
    </source>
</reference>
<dbReference type="GO" id="GO:0000502">
    <property type="term" value="C:proteasome complex"/>
    <property type="evidence" value="ECO:0007669"/>
    <property type="project" value="UniProtKB-KW"/>
</dbReference>
<organism evidence="1 2">
    <name type="scientific">Dorcoceras hygrometricum</name>
    <dbReference type="NCBI Taxonomy" id="472368"/>
    <lineage>
        <taxon>Eukaryota</taxon>
        <taxon>Viridiplantae</taxon>
        <taxon>Streptophyta</taxon>
        <taxon>Embryophyta</taxon>
        <taxon>Tracheophyta</taxon>
        <taxon>Spermatophyta</taxon>
        <taxon>Magnoliopsida</taxon>
        <taxon>eudicotyledons</taxon>
        <taxon>Gunneridae</taxon>
        <taxon>Pentapetalae</taxon>
        <taxon>asterids</taxon>
        <taxon>lamiids</taxon>
        <taxon>Lamiales</taxon>
        <taxon>Gesneriaceae</taxon>
        <taxon>Didymocarpoideae</taxon>
        <taxon>Trichosporeae</taxon>
        <taxon>Loxocarpinae</taxon>
        <taxon>Dorcoceras</taxon>
    </lineage>
</organism>
<protein>
    <submittedName>
        <fullName evidence="1">Proteasome subunit alpha type</fullName>
    </submittedName>
</protein>
<proteinExistence type="predicted"/>
<sequence>MVDRMQKKAKGFAAQIGVLLKNFPAIPMGDGVPFPSAKVLSMRTVHTYIVTNTTIDARTESEEPVMAKTPKGKKKHSFADEMPVDMFAELTASKKRSATAADAPIMRLNRKVRLLMPHCLRKILLDGWMTLLQDTMSQKWLAQIMGHKLGAVLTLWLTRR</sequence>
<evidence type="ECO:0000313" key="1">
    <source>
        <dbReference type="EMBL" id="KZT76343.1"/>
    </source>
</evidence>
<evidence type="ECO:0000313" key="2">
    <source>
        <dbReference type="Proteomes" id="UP000250235"/>
    </source>
</evidence>
<dbReference type="AlphaFoldDB" id="A0A2Z6ZZV4"/>
<dbReference type="Proteomes" id="UP000250235">
    <property type="component" value="Unassembled WGS sequence"/>
</dbReference>
<gene>
    <name evidence="1" type="ORF">F511_46632</name>
</gene>
<accession>A0A2Z6ZZV4</accession>
<keyword evidence="2" id="KW-1185">Reference proteome</keyword>
<keyword evidence="1" id="KW-0647">Proteasome</keyword>
<dbReference type="EMBL" id="KV131463">
    <property type="protein sequence ID" value="KZT76343.1"/>
    <property type="molecule type" value="Genomic_DNA"/>
</dbReference>
<name>A0A2Z6ZZV4_9LAMI</name>